<dbReference type="Proteomes" id="UP001500751">
    <property type="component" value="Unassembled WGS sequence"/>
</dbReference>
<gene>
    <name evidence="2" type="ORF">GCM10009839_44380</name>
</gene>
<name>A0ABN2UIY4_9ACTN</name>
<organism evidence="2 3">
    <name type="scientific">Catenulispora yoronensis</name>
    <dbReference type="NCBI Taxonomy" id="450799"/>
    <lineage>
        <taxon>Bacteria</taxon>
        <taxon>Bacillati</taxon>
        <taxon>Actinomycetota</taxon>
        <taxon>Actinomycetes</taxon>
        <taxon>Catenulisporales</taxon>
        <taxon>Catenulisporaceae</taxon>
        <taxon>Catenulispora</taxon>
    </lineage>
</organism>
<dbReference type="InterPro" id="IPR045063">
    <property type="entry name" value="Dynamin_N"/>
</dbReference>
<accession>A0ABN2UIY4</accession>
<comment type="caution">
    <text evidence="2">The sequence shown here is derived from an EMBL/GenBank/DDBJ whole genome shotgun (WGS) entry which is preliminary data.</text>
</comment>
<evidence type="ECO:0000313" key="2">
    <source>
        <dbReference type="EMBL" id="GAA2038080.1"/>
    </source>
</evidence>
<evidence type="ECO:0000259" key="1">
    <source>
        <dbReference type="Pfam" id="PF00350"/>
    </source>
</evidence>
<dbReference type="PANTHER" id="PTHR43681">
    <property type="entry name" value="TRANSMEMBRANE GTPASE FZO"/>
    <property type="match status" value="1"/>
</dbReference>
<dbReference type="SUPFAM" id="SSF52540">
    <property type="entry name" value="P-loop containing nucleoside triphosphate hydrolases"/>
    <property type="match status" value="1"/>
</dbReference>
<dbReference type="InterPro" id="IPR051943">
    <property type="entry name" value="TRAFAC_Dynamin-like_GTPase"/>
</dbReference>
<dbReference type="Pfam" id="PF00350">
    <property type="entry name" value="Dynamin_N"/>
    <property type="match status" value="1"/>
</dbReference>
<dbReference type="RefSeq" id="WP_344667545.1">
    <property type="nucleotide sequence ID" value="NZ_BAAAQN010000026.1"/>
</dbReference>
<dbReference type="InterPro" id="IPR027417">
    <property type="entry name" value="P-loop_NTPase"/>
</dbReference>
<proteinExistence type="predicted"/>
<evidence type="ECO:0000313" key="3">
    <source>
        <dbReference type="Proteomes" id="UP001500751"/>
    </source>
</evidence>
<sequence>MGSVPELAVSAVRVRAEQALAAVLERLPAGPSVLRRTLDLEAEALRGAMTVAVAGMVSTGKSTLVNALLGADLLATGFRPVTYVPALLLYGDLQTIRADRKVITIEELRALSDRETAGPQTGIRKFEIEGPWPALRWFDLIDTPGFGSAYDADDSRTLAELVRADAVVAVLKTANLSADEAAVLRRFQAGEGARGPLSPISCLGVLTMLEGRWQPETPELDPLRVGERDAQQIMKQPEAARLLLRVFPVCSMVGAAAATLDETDFGDLEELSKAPVRVLLKSLITVEKFGGAELPVSSERRLALGHRFRPYGIHLACGLIRDGVDSVEQLRTELDARSGLPELRSLLVNHFGRRRDLLKVTRVVTRVSALNTDDLSADARERFAVDSALRRVADLVRDDQDLAEYEVLTRLYDGRLVVPEDLAQEFRRAAGEHGASVADRLNLTPSTPLAVLEATALDRLAASRDSLLVLDPHAVSVLRAIERRYELIVHRVRTARALLEDGI</sequence>
<protein>
    <submittedName>
        <fullName evidence="2">Dynamin family protein</fullName>
    </submittedName>
</protein>
<keyword evidence="3" id="KW-1185">Reference proteome</keyword>
<feature type="domain" description="Dynamin N-terminal" evidence="1">
    <location>
        <begin position="51"/>
        <end position="207"/>
    </location>
</feature>
<reference evidence="2 3" key="1">
    <citation type="journal article" date="2019" name="Int. J. Syst. Evol. Microbiol.">
        <title>The Global Catalogue of Microorganisms (GCM) 10K type strain sequencing project: providing services to taxonomists for standard genome sequencing and annotation.</title>
        <authorList>
            <consortium name="The Broad Institute Genomics Platform"/>
            <consortium name="The Broad Institute Genome Sequencing Center for Infectious Disease"/>
            <person name="Wu L."/>
            <person name="Ma J."/>
        </authorList>
    </citation>
    <scope>NUCLEOTIDE SEQUENCE [LARGE SCALE GENOMIC DNA]</scope>
    <source>
        <strain evidence="2 3">JCM 16014</strain>
    </source>
</reference>
<dbReference type="EMBL" id="BAAAQN010000026">
    <property type="protein sequence ID" value="GAA2038080.1"/>
    <property type="molecule type" value="Genomic_DNA"/>
</dbReference>
<dbReference type="Gene3D" id="3.40.50.300">
    <property type="entry name" value="P-loop containing nucleotide triphosphate hydrolases"/>
    <property type="match status" value="1"/>
</dbReference>
<dbReference type="PANTHER" id="PTHR43681:SF1">
    <property type="entry name" value="SARCALUMENIN"/>
    <property type="match status" value="1"/>
</dbReference>